<feature type="domain" description="Thioredoxin" evidence="1">
    <location>
        <begin position="13"/>
        <end position="72"/>
    </location>
</feature>
<dbReference type="InterPro" id="IPR013766">
    <property type="entry name" value="Thioredoxin_domain"/>
</dbReference>
<reference evidence="2 3" key="1">
    <citation type="submission" date="2024-02" db="EMBL/GenBank/DDBJ databases">
        <authorList>
            <person name="Chen Y."/>
            <person name="Shah S."/>
            <person name="Dougan E. K."/>
            <person name="Thang M."/>
            <person name="Chan C."/>
        </authorList>
    </citation>
    <scope>NUCLEOTIDE SEQUENCE [LARGE SCALE GENOMIC DNA]</scope>
</reference>
<dbReference type="EMBL" id="CAXAMN010021361">
    <property type="protein sequence ID" value="CAK9058364.1"/>
    <property type="molecule type" value="Genomic_DNA"/>
</dbReference>
<dbReference type="Pfam" id="PF00085">
    <property type="entry name" value="Thioredoxin"/>
    <property type="match status" value="1"/>
</dbReference>
<name>A0ABP0N432_9DINO</name>
<evidence type="ECO:0000313" key="2">
    <source>
        <dbReference type="EMBL" id="CAK9058364.1"/>
    </source>
</evidence>
<evidence type="ECO:0000259" key="1">
    <source>
        <dbReference type="Pfam" id="PF00085"/>
    </source>
</evidence>
<organism evidence="2 3">
    <name type="scientific">Durusdinium trenchii</name>
    <dbReference type="NCBI Taxonomy" id="1381693"/>
    <lineage>
        <taxon>Eukaryota</taxon>
        <taxon>Sar</taxon>
        <taxon>Alveolata</taxon>
        <taxon>Dinophyceae</taxon>
        <taxon>Suessiales</taxon>
        <taxon>Symbiodiniaceae</taxon>
        <taxon>Durusdinium</taxon>
    </lineage>
</organism>
<proteinExistence type="predicted"/>
<accession>A0ABP0N432</accession>
<protein>
    <recommendedName>
        <fullName evidence="1">Thioredoxin domain-containing protein</fullName>
    </recommendedName>
</protein>
<gene>
    <name evidence="2" type="ORF">CCMP2556_LOCUS28769</name>
</gene>
<evidence type="ECO:0000313" key="3">
    <source>
        <dbReference type="Proteomes" id="UP001642484"/>
    </source>
</evidence>
<dbReference type="Gene3D" id="3.40.30.10">
    <property type="entry name" value="Glutaredoxin"/>
    <property type="match status" value="1"/>
</dbReference>
<comment type="caution">
    <text evidence="2">The sequence shown here is derived from an EMBL/GenBank/DDBJ whole genome shotgun (WGS) entry which is preliminary data.</text>
</comment>
<sequence length="91" mass="10371">MKTVKRKDFHKLAQEELPDGMRIGRVDSTKNPILNKRFGIFGYPTLLMLTDEGKDMRSYSGDRSFQSLLEFAKGGWRSAPLSMPEHGSTYT</sequence>
<dbReference type="SUPFAM" id="SSF52833">
    <property type="entry name" value="Thioredoxin-like"/>
    <property type="match status" value="1"/>
</dbReference>
<dbReference type="CDD" id="cd02961">
    <property type="entry name" value="PDI_a_family"/>
    <property type="match status" value="1"/>
</dbReference>
<dbReference type="InterPro" id="IPR036249">
    <property type="entry name" value="Thioredoxin-like_sf"/>
</dbReference>
<keyword evidence="3" id="KW-1185">Reference proteome</keyword>
<dbReference type="Proteomes" id="UP001642484">
    <property type="component" value="Unassembled WGS sequence"/>
</dbReference>